<dbReference type="PANTHER" id="PTHR43464:SF19">
    <property type="entry name" value="UBIQUINONE BIOSYNTHESIS O-METHYLTRANSFERASE, MITOCHONDRIAL"/>
    <property type="match status" value="1"/>
</dbReference>
<gene>
    <name evidence="5" type="ORF">GGR44_000418</name>
</gene>
<evidence type="ECO:0000256" key="3">
    <source>
        <dbReference type="ARBA" id="ARBA00022691"/>
    </source>
</evidence>
<name>A0A7W6DHN1_9SPHN</name>
<dbReference type="InterPro" id="IPR041698">
    <property type="entry name" value="Methyltransf_25"/>
</dbReference>
<protein>
    <submittedName>
        <fullName evidence="5">SAM-dependent methyltransferase</fullName>
    </submittedName>
</protein>
<keyword evidence="1 5" id="KW-0489">Methyltransferase</keyword>
<evidence type="ECO:0000313" key="5">
    <source>
        <dbReference type="EMBL" id="MBB3980787.1"/>
    </source>
</evidence>
<evidence type="ECO:0000259" key="4">
    <source>
        <dbReference type="Pfam" id="PF13649"/>
    </source>
</evidence>
<keyword evidence="6" id="KW-1185">Reference proteome</keyword>
<dbReference type="Gene3D" id="3.40.50.150">
    <property type="entry name" value="Vaccinia Virus protein VP39"/>
    <property type="match status" value="1"/>
</dbReference>
<dbReference type="GO" id="GO:0032259">
    <property type="term" value="P:methylation"/>
    <property type="evidence" value="ECO:0007669"/>
    <property type="project" value="UniProtKB-KW"/>
</dbReference>
<accession>A0A7W6DHN1</accession>
<keyword evidence="2 5" id="KW-0808">Transferase</keyword>
<reference evidence="5 6" key="1">
    <citation type="submission" date="2020-08" db="EMBL/GenBank/DDBJ databases">
        <title>Genomic Encyclopedia of Type Strains, Phase IV (KMG-IV): sequencing the most valuable type-strain genomes for metagenomic binning, comparative biology and taxonomic classification.</title>
        <authorList>
            <person name="Goeker M."/>
        </authorList>
    </citation>
    <scope>NUCLEOTIDE SEQUENCE [LARGE SCALE GENOMIC DNA]</scope>
    <source>
        <strain evidence="5 6">DSM 29348</strain>
    </source>
</reference>
<dbReference type="RefSeq" id="WP_183953774.1">
    <property type="nucleotide sequence ID" value="NZ_JACIEB010000001.1"/>
</dbReference>
<evidence type="ECO:0000256" key="2">
    <source>
        <dbReference type="ARBA" id="ARBA00022679"/>
    </source>
</evidence>
<dbReference type="GO" id="GO:0008168">
    <property type="term" value="F:methyltransferase activity"/>
    <property type="evidence" value="ECO:0007669"/>
    <property type="project" value="UniProtKB-KW"/>
</dbReference>
<sequence>MAERPNKAKTDAAAWVGPVGDVWALEWRRTDRSFAGLSSHLNHAIAQAAPEGGARVADIGCGAGGTAIATASLGNHVEVTGFDLSESLIAIAGERAAAMPNCRFVAGPVERTIGAYAPFDLVVSRHGVMFFDDPVAGLAAIRAATRPGGHMVFSCFRAAALNGWASEIATAIIGEPSPAPAGYEPGPFAFADAAFTRSLLDQAGWIDAEETAVDFAYRAGEGDDAVADAVDYFGRIGPAARILKDSPAERRPAILHALRTICEAHRVDSAVDFPAAAWIWTARNPD</sequence>
<dbReference type="SUPFAM" id="SSF53335">
    <property type="entry name" value="S-adenosyl-L-methionine-dependent methyltransferases"/>
    <property type="match status" value="1"/>
</dbReference>
<keyword evidence="3" id="KW-0949">S-adenosyl-L-methionine</keyword>
<dbReference type="Pfam" id="PF13649">
    <property type="entry name" value="Methyltransf_25"/>
    <property type="match status" value="1"/>
</dbReference>
<organism evidence="5 6">
    <name type="scientific">Sphingobium fontiphilum</name>
    <dbReference type="NCBI Taxonomy" id="944425"/>
    <lineage>
        <taxon>Bacteria</taxon>
        <taxon>Pseudomonadati</taxon>
        <taxon>Pseudomonadota</taxon>
        <taxon>Alphaproteobacteria</taxon>
        <taxon>Sphingomonadales</taxon>
        <taxon>Sphingomonadaceae</taxon>
        <taxon>Sphingobium</taxon>
    </lineage>
</organism>
<dbReference type="InterPro" id="IPR029063">
    <property type="entry name" value="SAM-dependent_MTases_sf"/>
</dbReference>
<proteinExistence type="predicted"/>
<comment type="caution">
    <text evidence="5">The sequence shown here is derived from an EMBL/GenBank/DDBJ whole genome shotgun (WGS) entry which is preliminary data.</text>
</comment>
<evidence type="ECO:0000256" key="1">
    <source>
        <dbReference type="ARBA" id="ARBA00022603"/>
    </source>
</evidence>
<dbReference type="EMBL" id="JACIEB010000001">
    <property type="protein sequence ID" value="MBB3980787.1"/>
    <property type="molecule type" value="Genomic_DNA"/>
</dbReference>
<feature type="domain" description="Methyltransferase" evidence="4">
    <location>
        <begin position="56"/>
        <end position="149"/>
    </location>
</feature>
<dbReference type="CDD" id="cd02440">
    <property type="entry name" value="AdoMet_MTases"/>
    <property type="match status" value="1"/>
</dbReference>
<dbReference type="PANTHER" id="PTHR43464">
    <property type="entry name" value="METHYLTRANSFERASE"/>
    <property type="match status" value="1"/>
</dbReference>
<dbReference type="AlphaFoldDB" id="A0A7W6DHN1"/>
<dbReference type="Proteomes" id="UP000552757">
    <property type="component" value="Unassembled WGS sequence"/>
</dbReference>
<evidence type="ECO:0000313" key="6">
    <source>
        <dbReference type="Proteomes" id="UP000552757"/>
    </source>
</evidence>